<protein>
    <submittedName>
        <fullName evidence="6">Uncharacterized protein</fullName>
    </submittedName>
</protein>
<feature type="region of interest" description="Disordered" evidence="5">
    <location>
        <begin position="192"/>
        <end position="220"/>
    </location>
</feature>
<evidence type="ECO:0000256" key="1">
    <source>
        <dbReference type="ARBA" id="ARBA00006638"/>
    </source>
</evidence>
<proteinExistence type="inferred from homology"/>
<keyword evidence="4" id="KW-0234">DNA repair</keyword>
<evidence type="ECO:0000256" key="5">
    <source>
        <dbReference type="SAM" id="MobiDB-lite"/>
    </source>
</evidence>
<name>A0A6B2LG83_9EUKA</name>
<dbReference type="AlphaFoldDB" id="A0A6B2LG83"/>
<dbReference type="InterPro" id="IPR007232">
    <property type="entry name" value="Rad52_Rad59_Rad22"/>
</dbReference>
<dbReference type="FunFam" id="3.30.390.80:FF:000001">
    <property type="entry name" value="DNA repair protein RAD52 homolog"/>
    <property type="match status" value="1"/>
</dbReference>
<dbReference type="InterPro" id="IPR042525">
    <property type="entry name" value="Rad52_Rad59_Rad22_sf"/>
</dbReference>
<reference evidence="6" key="1">
    <citation type="journal article" date="2020" name="J. Eukaryot. Microbiol.">
        <title>De novo Sequencing, Assembly and Annotation of the Transcriptome for the Free-Living Testate Amoeba Arcella intermedia.</title>
        <authorList>
            <person name="Ribeiro G.M."/>
            <person name="Porfirio-Sousa A.L."/>
            <person name="Maurer-Alcala X.X."/>
            <person name="Katz L.A."/>
            <person name="Lahr D.J.G."/>
        </authorList>
    </citation>
    <scope>NUCLEOTIDE SEQUENCE</scope>
</reference>
<evidence type="ECO:0000256" key="3">
    <source>
        <dbReference type="ARBA" id="ARBA00023172"/>
    </source>
</evidence>
<dbReference type="InterPro" id="IPR041247">
    <property type="entry name" value="Rad52_fam"/>
</dbReference>
<dbReference type="PANTHER" id="PTHR12132:SF1">
    <property type="entry name" value="DNA REPAIR PROTEIN RAD52 HOMOLOG"/>
    <property type="match status" value="1"/>
</dbReference>
<sequence>MGPEHIAVRPGSAGAKFAFVESWKAIELANSIFGFDGWSSQIVDITPDFIEDLPSNKFRVGVTAVVKVSLKDGTFHEDVGYGICENKSKGTAIENAKKEAVSDARKRALRVFGNALGNCVYDKEHIKKIKSQIKGAATSTVSYDRLRAAHGSSAEADPGVEYAAPVEGNEGDNDILANVEGNAEFEHDDFDLDDISIPQPQPPQLPNPPAPAPNQRVWNK</sequence>
<dbReference type="PANTHER" id="PTHR12132">
    <property type="entry name" value="DNA REPAIR AND RECOMBINATION PROTEIN RAD52, RAD59"/>
    <property type="match status" value="1"/>
</dbReference>
<dbReference type="SUPFAM" id="SSF54768">
    <property type="entry name" value="dsRNA-binding domain-like"/>
    <property type="match status" value="1"/>
</dbReference>
<dbReference type="GO" id="GO:0006312">
    <property type="term" value="P:mitotic recombination"/>
    <property type="evidence" value="ECO:0007669"/>
    <property type="project" value="TreeGrafter"/>
</dbReference>
<evidence type="ECO:0000256" key="2">
    <source>
        <dbReference type="ARBA" id="ARBA00022763"/>
    </source>
</evidence>
<accession>A0A6B2LG83</accession>
<dbReference type="GO" id="GO:0000724">
    <property type="term" value="P:double-strand break repair via homologous recombination"/>
    <property type="evidence" value="ECO:0007669"/>
    <property type="project" value="TreeGrafter"/>
</dbReference>
<keyword evidence="3" id="KW-0233">DNA recombination</keyword>
<organism evidence="6">
    <name type="scientific">Arcella intermedia</name>
    <dbReference type="NCBI Taxonomy" id="1963864"/>
    <lineage>
        <taxon>Eukaryota</taxon>
        <taxon>Amoebozoa</taxon>
        <taxon>Tubulinea</taxon>
        <taxon>Elardia</taxon>
        <taxon>Arcellinida</taxon>
        <taxon>Sphaerothecina</taxon>
        <taxon>Arcellidae</taxon>
        <taxon>Arcella</taxon>
    </lineage>
</organism>
<feature type="compositionally biased region" description="Pro residues" evidence="5">
    <location>
        <begin position="199"/>
        <end position="212"/>
    </location>
</feature>
<evidence type="ECO:0000256" key="4">
    <source>
        <dbReference type="ARBA" id="ARBA00023204"/>
    </source>
</evidence>
<dbReference type="Gene3D" id="3.30.390.80">
    <property type="entry name" value="DNA repair protein Rad52/59/22"/>
    <property type="match status" value="1"/>
</dbReference>
<evidence type="ECO:0000313" key="6">
    <source>
        <dbReference type="EMBL" id="NDV35867.1"/>
    </source>
</evidence>
<dbReference type="EMBL" id="GIBP01006898">
    <property type="protein sequence ID" value="NDV35867.1"/>
    <property type="molecule type" value="Transcribed_RNA"/>
</dbReference>
<keyword evidence="2" id="KW-0227">DNA damage</keyword>
<dbReference type="Pfam" id="PF04098">
    <property type="entry name" value="Rad52_Rad22"/>
    <property type="match status" value="1"/>
</dbReference>
<dbReference type="GO" id="GO:0005634">
    <property type="term" value="C:nucleus"/>
    <property type="evidence" value="ECO:0007669"/>
    <property type="project" value="TreeGrafter"/>
</dbReference>
<dbReference type="GO" id="GO:0045002">
    <property type="term" value="P:double-strand break repair via single-strand annealing"/>
    <property type="evidence" value="ECO:0007669"/>
    <property type="project" value="TreeGrafter"/>
</dbReference>
<comment type="similarity">
    <text evidence="1">Belongs to the RAD52 family.</text>
</comment>